<proteinExistence type="predicted"/>
<organism evidence="1 2">
    <name type="scientific">Papaver atlanticum</name>
    <dbReference type="NCBI Taxonomy" id="357466"/>
    <lineage>
        <taxon>Eukaryota</taxon>
        <taxon>Viridiplantae</taxon>
        <taxon>Streptophyta</taxon>
        <taxon>Embryophyta</taxon>
        <taxon>Tracheophyta</taxon>
        <taxon>Spermatophyta</taxon>
        <taxon>Magnoliopsida</taxon>
        <taxon>Ranunculales</taxon>
        <taxon>Papaveraceae</taxon>
        <taxon>Papaveroideae</taxon>
        <taxon>Papaver</taxon>
    </lineage>
</organism>
<accession>A0AAD4SGT7</accession>
<dbReference type="Proteomes" id="UP001202328">
    <property type="component" value="Unassembled WGS sequence"/>
</dbReference>
<sequence>MQKTFCEVSEIGNRNPEFDFEKWYLSATVLLWKLMKNICLIPPNIKEMQLGAYFGYGNESNYIKDGSHMF</sequence>
<comment type="caution">
    <text evidence="1">The sequence shown here is derived from an EMBL/GenBank/DDBJ whole genome shotgun (WGS) entry which is preliminary data.</text>
</comment>
<name>A0AAD4SGT7_9MAGN</name>
<reference evidence="1" key="1">
    <citation type="submission" date="2022-04" db="EMBL/GenBank/DDBJ databases">
        <title>A functionally conserved STORR gene fusion in Papaver species that diverged 16.8 million years ago.</title>
        <authorList>
            <person name="Catania T."/>
        </authorList>
    </citation>
    <scope>NUCLEOTIDE SEQUENCE</scope>
    <source>
        <strain evidence="1">S-188037</strain>
    </source>
</reference>
<gene>
    <name evidence="1" type="ORF">MKW98_013201</name>
</gene>
<protein>
    <submittedName>
        <fullName evidence="1">Uncharacterized protein</fullName>
    </submittedName>
</protein>
<keyword evidence="2" id="KW-1185">Reference proteome</keyword>
<dbReference type="EMBL" id="JAJJMB010010985">
    <property type="protein sequence ID" value="KAI3905403.1"/>
    <property type="molecule type" value="Genomic_DNA"/>
</dbReference>
<dbReference type="AlphaFoldDB" id="A0AAD4SGT7"/>
<evidence type="ECO:0000313" key="2">
    <source>
        <dbReference type="Proteomes" id="UP001202328"/>
    </source>
</evidence>
<evidence type="ECO:0000313" key="1">
    <source>
        <dbReference type="EMBL" id="KAI3905403.1"/>
    </source>
</evidence>